<comment type="caution">
    <text evidence="10">The sequence shown here is derived from an EMBL/GenBank/DDBJ whole genome shotgun (WGS) entry which is preliminary data.</text>
</comment>
<dbReference type="Pfam" id="PF13581">
    <property type="entry name" value="HATPase_c_2"/>
    <property type="match status" value="1"/>
</dbReference>
<dbReference type="Gene3D" id="3.30.565.10">
    <property type="entry name" value="Histidine kinase-like ATPase, C-terminal domain"/>
    <property type="match status" value="1"/>
</dbReference>
<proteinExistence type="predicted"/>
<evidence type="ECO:0000256" key="8">
    <source>
        <dbReference type="SAM" id="MobiDB-lite"/>
    </source>
</evidence>
<keyword evidence="3" id="KW-0597">Phosphoprotein</keyword>
<dbReference type="InterPro" id="IPR036890">
    <property type="entry name" value="HATPase_C_sf"/>
</dbReference>
<feature type="region of interest" description="Disordered" evidence="8">
    <location>
        <begin position="175"/>
        <end position="208"/>
    </location>
</feature>
<comment type="catalytic activity">
    <reaction evidence="1">
        <text>ATP + protein L-histidine = ADP + protein N-phospho-L-histidine.</text>
        <dbReference type="EC" id="2.7.13.3"/>
    </reaction>
</comment>
<evidence type="ECO:0000256" key="7">
    <source>
        <dbReference type="ARBA" id="ARBA00022840"/>
    </source>
</evidence>
<keyword evidence="7" id="KW-0067">ATP-binding</keyword>
<evidence type="ECO:0000313" key="10">
    <source>
        <dbReference type="EMBL" id="GMA85981.1"/>
    </source>
</evidence>
<dbReference type="InterPro" id="IPR011495">
    <property type="entry name" value="Sig_transdc_His_kin_sub2_dim/P"/>
</dbReference>
<dbReference type="InterPro" id="IPR003594">
    <property type="entry name" value="HATPase_dom"/>
</dbReference>
<evidence type="ECO:0000256" key="5">
    <source>
        <dbReference type="ARBA" id="ARBA00022741"/>
    </source>
</evidence>
<dbReference type="Proteomes" id="UP001157017">
    <property type="component" value="Unassembled WGS sequence"/>
</dbReference>
<keyword evidence="6" id="KW-0418">Kinase</keyword>
<feature type="domain" description="Histidine kinase/HSP90-like ATPase" evidence="9">
    <location>
        <begin position="90"/>
        <end position="236"/>
    </location>
</feature>
<keyword evidence="4" id="KW-0808">Transferase</keyword>
<gene>
    <name evidence="10" type="ORF">GCM10025868_12310</name>
</gene>
<keyword evidence="11" id="KW-1185">Reference proteome</keyword>
<feature type="region of interest" description="Disordered" evidence="8">
    <location>
        <begin position="286"/>
        <end position="323"/>
    </location>
</feature>
<name>A0ABQ6JEG5_9ACTN</name>
<dbReference type="EMBL" id="BSUZ01000001">
    <property type="protein sequence ID" value="GMA85981.1"/>
    <property type="molecule type" value="Genomic_DNA"/>
</dbReference>
<evidence type="ECO:0000256" key="2">
    <source>
        <dbReference type="ARBA" id="ARBA00012438"/>
    </source>
</evidence>
<evidence type="ECO:0000256" key="3">
    <source>
        <dbReference type="ARBA" id="ARBA00022553"/>
    </source>
</evidence>
<accession>A0ABQ6JEG5</accession>
<organism evidence="10 11">
    <name type="scientific">Angustibacter aerolatus</name>
    <dbReference type="NCBI Taxonomy" id="1162965"/>
    <lineage>
        <taxon>Bacteria</taxon>
        <taxon>Bacillati</taxon>
        <taxon>Actinomycetota</taxon>
        <taxon>Actinomycetes</taxon>
        <taxon>Kineosporiales</taxon>
        <taxon>Kineosporiaceae</taxon>
    </lineage>
</organism>
<keyword evidence="5" id="KW-0547">Nucleotide-binding</keyword>
<evidence type="ECO:0000256" key="6">
    <source>
        <dbReference type="ARBA" id="ARBA00022777"/>
    </source>
</evidence>
<dbReference type="SUPFAM" id="SSF55874">
    <property type="entry name" value="ATPase domain of HSP90 chaperone/DNA topoisomerase II/histidine kinase"/>
    <property type="match status" value="1"/>
</dbReference>
<feature type="compositionally biased region" description="Polar residues" evidence="8">
    <location>
        <begin position="314"/>
        <end position="323"/>
    </location>
</feature>
<reference evidence="11" key="1">
    <citation type="journal article" date="2019" name="Int. J. Syst. Evol. Microbiol.">
        <title>The Global Catalogue of Microorganisms (GCM) 10K type strain sequencing project: providing services to taxonomists for standard genome sequencing and annotation.</title>
        <authorList>
            <consortium name="The Broad Institute Genomics Platform"/>
            <consortium name="The Broad Institute Genome Sequencing Center for Infectious Disease"/>
            <person name="Wu L."/>
            <person name="Ma J."/>
        </authorList>
    </citation>
    <scope>NUCLEOTIDE SEQUENCE [LARGE SCALE GENOMIC DNA]</scope>
    <source>
        <strain evidence="11">NBRC 108730</strain>
    </source>
</reference>
<evidence type="ECO:0000259" key="9">
    <source>
        <dbReference type="SMART" id="SM00387"/>
    </source>
</evidence>
<feature type="compositionally biased region" description="Basic residues" evidence="8">
    <location>
        <begin position="175"/>
        <end position="186"/>
    </location>
</feature>
<feature type="compositionally biased region" description="Basic and acidic residues" evidence="8">
    <location>
        <begin position="294"/>
        <end position="305"/>
    </location>
</feature>
<sequence>MKNNLQTVAALLRLQARRLDGGPARAALDEAVRRVGAIALVHETLSTGHDENVEFDDVAKMGLSQVVEVASPGGGVRTQHAGHFGRLRAEDATALSLVLTELVQNAVEHGLGGRDGGTVEISAERANEGDEALDVLEVLVSDDGAGLPAGTTAPSGGLGLQIVRALVGEPARQHRLGAARGRRHRGAAAPAPPAGSPSPRTRERPGRCGRGVSRCCGWCGRPLVRSCVFLCSDGPAGPGVATLQRPTLVLGQPAPDAGVLPGLQRPLEARLGDGAATADGLRLLDLEDGGSGVADREEQARDPRPNRRHGGASPSGSVSIQAR</sequence>
<dbReference type="EC" id="2.7.13.3" evidence="2"/>
<evidence type="ECO:0000256" key="1">
    <source>
        <dbReference type="ARBA" id="ARBA00000085"/>
    </source>
</evidence>
<dbReference type="SMART" id="SM00387">
    <property type="entry name" value="HATPase_c"/>
    <property type="match status" value="1"/>
</dbReference>
<dbReference type="PANTHER" id="PTHR41523:SF8">
    <property type="entry name" value="ETHYLENE RESPONSE SENSOR PROTEIN"/>
    <property type="match status" value="1"/>
</dbReference>
<protein>
    <recommendedName>
        <fullName evidence="2">histidine kinase</fullName>
        <ecNumber evidence="2">2.7.13.3</ecNumber>
    </recommendedName>
</protein>
<evidence type="ECO:0000313" key="11">
    <source>
        <dbReference type="Proteomes" id="UP001157017"/>
    </source>
</evidence>
<evidence type="ECO:0000256" key="4">
    <source>
        <dbReference type="ARBA" id="ARBA00022679"/>
    </source>
</evidence>
<dbReference type="PANTHER" id="PTHR41523">
    <property type="entry name" value="TWO-COMPONENT SYSTEM SENSOR PROTEIN"/>
    <property type="match status" value="1"/>
</dbReference>
<dbReference type="Pfam" id="PF07568">
    <property type="entry name" value="HisKA_2"/>
    <property type="match status" value="1"/>
</dbReference>